<accession>A0A1H3IB95</accession>
<dbReference type="OrthoDB" id="319799at2157"/>
<name>A0A1H3IB95_9EURY</name>
<protein>
    <recommendedName>
        <fullName evidence="4">Signal peptidase I</fullName>
    </recommendedName>
</protein>
<keyword evidence="1" id="KW-0472">Membrane</keyword>
<proteinExistence type="predicted"/>
<evidence type="ECO:0008006" key="4">
    <source>
        <dbReference type="Google" id="ProtNLM"/>
    </source>
</evidence>
<organism evidence="2 3">
    <name type="scientific">Halobellus clavatus</name>
    <dbReference type="NCBI Taxonomy" id="660517"/>
    <lineage>
        <taxon>Archaea</taxon>
        <taxon>Methanobacteriati</taxon>
        <taxon>Methanobacteriota</taxon>
        <taxon>Stenosarchaea group</taxon>
        <taxon>Halobacteria</taxon>
        <taxon>Halobacteriales</taxon>
        <taxon>Haloferacaceae</taxon>
        <taxon>Halobellus</taxon>
    </lineage>
</organism>
<dbReference type="InterPro" id="IPR043739">
    <property type="entry name" value="DUF5684"/>
</dbReference>
<dbReference type="EMBL" id="FNPB01000009">
    <property type="protein sequence ID" value="SDY24519.1"/>
    <property type="molecule type" value="Genomic_DNA"/>
</dbReference>
<gene>
    <name evidence="2" type="ORF">SAMN04487946_10984</name>
</gene>
<dbReference type="Proteomes" id="UP000199170">
    <property type="component" value="Unassembled WGS sequence"/>
</dbReference>
<keyword evidence="3" id="KW-1185">Reference proteome</keyword>
<keyword evidence="1" id="KW-1133">Transmembrane helix</keyword>
<dbReference type="RefSeq" id="WP_089768026.1">
    <property type="nucleotide sequence ID" value="NZ_FNPB01000009.1"/>
</dbReference>
<evidence type="ECO:0000313" key="3">
    <source>
        <dbReference type="Proteomes" id="UP000199170"/>
    </source>
</evidence>
<keyword evidence="1" id="KW-0812">Transmembrane</keyword>
<evidence type="ECO:0000256" key="1">
    <source>
        <dbReference type="SAM" id="Phobius"/>
    </source>
</evidence>
<feature type="transmembrane region" description="Helical" evidence="1">
    <location>
        <begin position="101"/>
        <end position="121"/>
    </location>
</feature>
<reference evidence="3" key="1">
    <citation type="submission" date="2016-10" db="EMBL/GenBank/DDBJ databases">
        <authorList>
            <person name="Varghese N."/>
            <person name="Submissions S."/>
        </authorList>
    </citation>
    <scope>NUCLEOTIDE SEQUENCE [LARGE SCALE GENOMIC DNA]</scope>
    <source>
        <strain evidence="3">CGMCC 1.10118</strain>
    </source>
</reference>
<evidence type="ECO:0000313" key="2">
    <source>
        <dbReference type="EMBL" id="SDY24519.1"/>
    </source>
</evidence>
<dbReference type="AlphaFoldDB" id="A0A1H3IB95"/>
<dbReference type="Pfam" id="PF18936">
    <property type="entry name" value="DUF5684"/>
    <property type="match status" value="1"/>
</dbReference>
<feature type="transmembrane region" description="Helical" evidence="1">
    <location>
        <begin position="20"/>
        <end position="39"/>
    </location>
</feature>
<feature type="transmembrane region" description="Helical" evidence="1">
    <location>
        <begin position="69"/>
        <end position="89"/>
    </location>
</feature>
<sequence>MTLLGEGPVFLQSAASSPELLLQLVLQLVLAALVVAGMWKTFQKAGEPGWAAIIPIYNIYVILRITGGAWWWLLLLFIPVINFVALVKISVDLAGAFGRGILFGLGLTLLPIVFYPILGFGGSRYQATT</sequence>